<keyword evidence="1" id="KW-0472">Membrane</keyword>
<gene>
    <name evidence="2" type="ORF">GCM10022419_015860</name>
</gene>
<sequence>MRSFAYVSLALSIALNFAFGAAMTVRALGAEVLSAVTSGGAAFVAVATLGLAIIHLMGGFEKQP</sequence>
<reference evidence="3" key="1">
    <citation type="journal article" date="2019" name="Int. J. Syst. Evol. Microbiol.">
        <title>The Global Catalogue of Microorganisms (GCM) 10K type strain sequencing project: providing services to taxonomists for standard genome sequencing and annotation.</title>
        <authorList>
            <consortium name="The Broad Institute Genomics Platform"/>
            <consortium name="The Broad Institute Genome Sequencing Center for Infectious Disease"/>
            <person name="Wu L."/>
            <person name="Ma J."/>
        </authorList>
    </citation>
    <scope>NUCLEOTIDE SEQUENCE [LARGE SCALE GENOMIC DNA]</scope>
    <source>
        <strain evidence="3">JCM 17326</strain>
    </source>
</reference>
<dbReference type="EMBL" id="BAABDQ010000003">
    <property type="protein sequence ID" value="GAA3536877.1"/>
    <property type="molecule type" value="Genomic_DNA"/>
</dbReference>
<evidence type="ECO:0000256" key="1">
    <source>
        <dbReference type="SAM" id="Phobius"/>
    </source>
</evidence>
<protein>
    <submittedName>
        <fullName evidence="2">Uncharacterized protein</fullName>
    </submittedName>
</protein>
<keyword evidence="1" id="KW-0812">Transmembrane</keyword>
<comment type="caution">
    <text evidence="2">The sequence shown here is derived from an EMBL/GenBank/DDBJ whole genome shotgun (WGS) entry which is preliminary data.</text>
</comment>
<evidence type="ECO:0000313" key="2">
    <source>
        <dbReference type="EMBL" id="GAA3536877.1"/>
    </source>
</evidence>
<dbReference type="Proteomes" id="UP001500630">
    <property type="component" value="Unassembled WGS sequence"/>
</dbReference>
<organism evidence="2 3">
    <name type="scientific">Nonomuraea rosea</name>
    <dbReference type="NCBI Taxonomy" id="638574"/>
    <lineage>
        <taxon>Bacteria</taxon>
        <taxon>Bacillati</taxon>
        <taxon>Actinomycetota</taxon>
        <taxon>Actinomycetes</taxon>
        <taxon>Streptosporangiales</taxon>
        <taxon>Streptosporangiaceae</taxon>
        <taxon>Nonomuraea</taxon>
    </lineage>
</organism>
<keyword evidence="1" id="KW-1133">Transmembrane helix</keyword>
<keyword evidence="3" id="KW-1185">Reference proteome</keyword>
<evidence type="ECO:0000313" key="3">
    <source>
        <dbReference type="Proteomes" id="UP001500630"/>
    </source>
</evidence>
<name>A0ABP6VN77_9ACTN</name>
<accession>A0ABP6VN77</accession>
<dbReference type="RefSeq" id="WP_345559939.1">
    <property type="nucleotide sequence ID" value="NZ_BAABDQ010000003.1"/>
</dbReference>
<feature type="transmembrane region" description="Helical" evidence="1">
    <location>
        <begin position="36"/>
        <end position="58"/>
    </location>
</feature>
<proteinExistence type="predicted"/>